<protein>
    <submittedName>
        <fullName evidence="1">Uncharacterized protein</fullName>
    </submittedName>
</protein>
<proteinExistence type="predicted"/>
<gene>
    <name evidence="1" type="ORF">H8S75_05685</name>
</gene>
<sequence>MGLRTRLCFCHGMETGVTAAARYDISLLFTAIFQQFSTQYDMIAENRKTGTGIPREWRKV</sequence>
<reference evidence="1 2" key="1">
    <citation type="submission" date="2020-08" db="EMBL/GenBank/DDBJ databases">
        <title>Genome public.</title>
        <authorList>
            <person name="Liu C."/>
            <person name="Sun Q."/>
        </authorList>
    </citation>
    <scope>NUCLEOTIDE SEQUENCE [LARGE SCALE GENOMIC DNA]</scope>
    <source>
        <strain evidence="1 2">NSJ-66</strain>
    </source>
</reference>
<dbReference type="EMBL" id="JACOPB010000002">
    <property type="protein sequence ID" value="MBC5707440.1"/>
    <property type="molecule type" value="Genomic_DNA"/>
</dbReference>
<evidence type="ECO:0000313" key="2">
    <source>
        <dbReference type="Proteomes" id="UP000634672"/>
    </source>
</evidence>
<dbReference type="RefSeq" id="WP_187019987.1">
    <property type="nucleotide sequence ID" value="NZ_JACOPB010000002.1"/>
</dbReference>
<organism evidence="1 2">
    <name type="scientific">Hungatella hominis</name>
    <dbReference type="NCBI Taxonomy" id="2763050"/>
    <lineage>
        <taxon>Bacteria</taxon>
        <taxon>Bacillati</taxon>
        <taxon>Bacillota</taxon>
        <taxon>Clostridia</taxon>
        <taxon>Lachnospirales</taxon>
        <taxon>Lachnospiraceae</taxon>
        <taxon>Hungatella</taxon>
    </lineage>
</organism>
<evidence type="ECO:0000313" key="1">
    <source>
        <dbReference type="EMBL" id="MBC5707440.1"/>
    </source>
</evidence>
<dbReference type="Proteomes" id="UP000634672">
    <property type="component" value="Unassembled WGS sequence"/>
</dbReference>
<name>A0ABR7H2S2_9FIRM</name>
<keyword evidence="2" id="KW-1185">Reference proteome</keyword>
<accession>A0ABR7H2S2</accession>
<comment type="caution">
    <text evidence="1">The sequence shown here is derived from an EMBL/GenBank/DDBJ whole genome shotgun (WGS) entry which is preliminary data.</text>
</comment>